<dbReference type="PROSITE" id="PS00815">
    <property type="entry name" value="AIPM_HOMOCIT_SYNTH_1"/>
    <property type="match status" value="1"/>
</dbReference>
<evidence type="ECO:0000256" key="6">
    <source>
        <dbReference type="ARBA" id="ARBA00023304"/>
    </source>
</evidence>
<evidence type="ECO:0000313" key="12">
    <source>
        <dbReference type="Proteomes" id="UP000503129"/>
    </source>
</evidence>
<dbReference type="InterPro" id="IPR013709">
    <property type="entry name" value="2-isopropylmalate_synth_dimer"/>
</dbReference>
<accession>A0A856MM76</accession>
<sequence>MTANSSHQLWIYDTTLRDGTQREGLSVSIEDKLRIARRLDQLGIPFIEGGWPGANPKDVQFFWHLQEEPLQQAEIVAFCYTRRPQKTAGDDPMLQAILAAGTRWVTIVGKSWDLHVTEGLRTTLTENLAMIQDTIEYLRSQGRRVIYDAEHWFDGYKQNPDYALQTLKTAISAGAEWIALCDTNGGTLPHEMTQIVTDVVKAIPDNTQLGIHTHNDSDTAVANALAAVMAGVKMVQGTINGYGERCGNANLCSLIPNLQLKLGYTCIEDSRLSELTQTSRFVSEVVNLAPDEHAAFVGRSAFAHKGGLHVSAVERNPLTYEHIQPEQVGNCRRIVISEQSGMSNVLAKARTFGIELDKNNPATGEILQRLKALESEGYQFEAADASFELLMRQALGRRQSFFEIKGFQVHCDLVEGKETTNAVATIKVAVKNRDILEAADGNGPVAALDAALRKALRNFYPQIAEFELTDYKVRILNGHTGTAAKTRVLVESRNSHQRWTTVGVSTNILEASYQAVVEGLEYGLLLHSQAEAALSTSSGN</sequence>
<evidence type="ECO:0000313" key="11">
    <source>
        <dbReference type="EMBL" id="QDL11778.1"/>
    </source>
</evidence>
<proteinExistence type="inferred from homology"/>
<gene>
    <name evidence="11" type="primary">cimA</name>
    <name evidence="11" type="ORF">DP114_31255</name>
</gene>
<evidence type="ECO:0000256" key="3">
    <source>
        <dbReference type="ARBA" id="ARBA00022605"/>
    </source>
</evidence>
<keyword evidence="12" id="KW-1185">Reference proteome</keyword>
<dbReference type="SUPFAM" id="SSF51569">
    <property type="entry name" value="Aldolase"/>
    <property type="match status" value="1"/>
</dbReference>
<evidence type="ECO:0000256" key="4">
    <source>
        <dbReference type="ARBA" id="ARBA00022624"/>
    </source>
</evidence>
<comment type="similarity">
    <text evidence="2 9">Belongs to the alpha-IPM synthase/homocitrate synthase family.</text>
</comment>
<keyword evidence="6" id="KW-0100">Branched-chain amino acid biosynthesis</keyword>
<reference evidence="11 12" key="1">
    <citation type="submission" date="2018-06" db="EMBL/GenBank/DDBJ databases">
        <title>Comparative genomics of Brasilonema spp. strains.</title>
        <authorList>
            <person name="Alvarenga D.O."/>
            <person name="Fiore M.F."/>
            <person name="Varani A.M."/>
        </authorList>
    </citation>
    <scope>NUCLEOTIDE SEQUENCE [LARGE SCALE GENOMIC DNA]</scope>
    <source>
        <strain evidence="11 12">CENA114</strain>
    </source>
</reference>
<dbReference type="InterPro" id="IPR054691">
    <property type="entry name" value="LeuA/HCS_post-cat"/>
</dbReference>
<keyword evidence="11" id="KW-0012">Acyltransferase</keyword>
<dbReference type="GO" id="GO:0003852">
    <property type="term" value="F:2-isopropylmalate synthase activity"/>
    <property type="evidence" value="ECO:0007669"/>
    <property type="project" value="InterPro"/>
</dbReference>
<evidence type="ECO:0000256" key="5">
    <source>
        <dbReference type="ARBA" id="ARBA00022679"/>
    </source>
</evidence>
<dbReference type="PROSITE" id="PS50991">
    <property type="entry name" value="PYR_CT"/>
    <property type="match status" value="1"/>
</dbReference>
<organism evidence="11 12">
    <name type="scientific">Brasilonema sennae CENA114</name>
    <dbReference type="NCBI Taxonomy" id="415709"/>
    <lineage>
        <taxon>Bacteria</taxon>
        <taxon>Bacillati</taxon>
        <taxon>Cyanobacteriota</taxon>
        <taxon>Cyanophyceae</taxon>
        <taxon>Nostocales</taxon>
        <taxon>Scytonemataceae</taxon>
        <taxon>Brasilonema</taxon>
        <taxon>Bromeliae group (in: Brasilonema)</taxon>
    </lineage>
</organism>
<dbReference type="RefSeq" id="WP_169265746.1">
    <property type="nucleotide sequence ID" value="NZ_CAWOXK010000001.1"/>
</dbReference>
<dbReference type="InterPro" id="IPR000891">
    <property type="entry name" value="PYR_CT"/>
</dbReference>
<keyword evidence="4" id="KW-0412">Isoleucine biosynthesis</keyword>
<dbReference type="Pfam" id="PF00682">
    <property type="entry name" value="HMGL-like"/>
    <property type="match status" value="1"/>
</dbReference>
<dbReference type="PANTHER" id="PTHR43538">
    <property type="entry name" value="ALPHA-IPM SYNTHASE/HOMOCITRATE SYNTHASE"/>
    <property type="match status" value="1"/>
</dbReference>
<keyword evidence="3" id="KW-0028">Amino-acid biosynthesis</keyword>
<evidence type="ECO:0000256" key="7">
    <source>
        <dbReference type="ARBA" id="ARBA00048263"/>
    </source>
</evidence>
<dbReference type="GO" id="GO:0043714">
    <property type="term" value="F:(R)-citramalate synthase activity"/>
    <property type="evidence" value="ECO:0007669"/>
    <property type="project" value="UniProtKB-UniRule"/>
</dbReference>
<dbReference type="GO" id="GO:0009097">
    <property type="term" value="P:isoleucine biosynthetic process"/>
    <property type="evidence" value="ECO:0007669"/>
    <property type="project" value="UniProtKB-UniRule"/>
</dbReference>
<evidence type="ECO:0000256" key="8">
    <source>
        <dbReference type="NCBIfam" id="TIGR00977"/>
    </source>
</evidence>
<dbReference type="InterPro" id="IPR002034">
    <property type="entry name" value="AIPM/Hcit_synth_CS"/>
</dbReference>
<evidence type="ECO:0000259" key="10">
    <source>
        <dbReference type="PROSITE" id="PS50991"/>
    </source>
</evidence>
<dbReference type="Proteomes" id="UP000503129">
    <property type="component" value="Chromosome"/>
</dbReference>
<dbReference type="Pfam" id="PF22617">
    <property type="entry name" value="HCS_D2"/>
    <property type="match status" value="1"/>
</dbReference>
<dbReference type="InterPro" id="IPR013785">
    <property type="entry name" value="Aldolase_TIM"/>
</dbReference>
<dbReference type="NCBIfam" id="TIGR00977">
    <property type="entry name" value="citramal_synth"/>
    <property type="match status" value="1"/>
</dbReference>
<dbReference type="KEGG" id="bsen:DP114_31255"/>
<feature type="domain" description="Pyruvate carboxyltransferase" evidence="10">
    <location>
        <begin position="9"/>
        <end position="273"/>
    </location>
</feature>
<comment type="catalytic activity">
    <reaction evidence="7">
        <text>pyruvate + acetyl-CoA + H2O = (3R)-citramalate + CoA + H(+)</text>
        <dbReference type="Rhea" id="RHEA:19045"/>
        <dbReference type="ChEBI" id="CHEBI:15361"/>
        <dbReference type="ChEBI" id="CHEBI:15377"/>
        <dbReference type="ChEBI" id="CHEBI:15378"/>
        <dbReference type="ChEBI" id="CHEBI:30934"/>
        <dbReference type="ChEBI" id="CHEBI:57287"/>
        <dbReference type="ChEBI" id="CHEBI:57288"/>
        <dbReference type="EC" id="2.3.3.21"/>
    </reaction>
</comment>
<dbReference type="CDD" id="cd07941">
    <property type="entry name" value="DRE_TIM_LeuA3"/>
    <property type="match status" value="1"/>
</dbReference>
<dbReference type="Gene3D" id="3.30.160.270">
    <property type="match status" value="1"/>
</dbReference>
<dbReference type="SUPFAM" id="SSF110921">
    <property type="entry name" value="2-isopropylmalate synthase LeuA, allosteric (dimerisation) domain"/>
    <property type="match status" value="1"/>
</dbReference>
<dbReference type="InterPro" id="IPR036230">
    <property type="entry name" value="LeuA_allosteric_dom_sf"/>
</dbReference>
<comment type="pathway">
    <text evidence="1">Amino-acid biosynthesis; L-isoleucine biosynthesis; 2-oxobutanoate from pyruvate: step 1/3.</text>
</comment>
<dbReference type="InterPro" id="IPR005675">
    <property type="entry name" value="Citramal_synthase"/>
</dbReference>
<dbReference type="GO" id="GO:0009098">
    <property type="term" value="P:L-leucine biosynthetic process"/>
    <property type="evidence" value="ECO:0007669"/>
    <property type="project" value="InterPro"/>
</dbReference>
<dbReference type="Gene3D" id="3.20.20.70">
    <property type="entry name" value="Aldolase class I"/>
    <property type="match status" value="1"/>
</dbReference>
<keyword evidence="5 9" id="KW-0808">Transferase</keyword>
<dbReference type="SMART" id="SM00917">
    <property type="entry name" value="LeuA_dimer"/>
    <property type="match status" value="1"/>
</dbReference>
<evidence type="ECO:0000256" key="9">
    <source>
        <dbReference type="RuleBase" id="RU003523"/>
    </source>
</evidence>
<evidence type="ECO:0000256" key="2">
    <source>
        <dbReference type="ARBA" id="ARBA00006154"/>
    </source>
</evidence>
<dbReference type="Gene3D" id="1.10.238.260">
    <property type="match status" value="1"/>
</dbReference>
<dbReference type="Pfam" id="PF08502">
    <property type="entry name" value="LeuA_dimer"/>
    <property type="match status" value="1"/>
</dbReference>
<dbReference type="AlphaFoldDB" id="A0A856MM76"/>
<dbReference type="EMBL" id="CP030118">
    <property type="protein sequence ID" value="QDL11778.1"/>
    <property type="molecule type" value="Genomic_DNA"/>
</dbReference>
<name>A0A856MM76_9CYAN</name>
<dbReference type="UniPathway" id="UPA00047">
    <property type="reaction ID" value="UER00066"/>
</dbReference>
<dbReference type="PANTHER" id="PTHR43538:SF1">
    <property type="entry name" value="(R)-CITRAMALATE SYNTHASE"/>
    <property type="match status" value="1"/>
</dbReference>
<evidence type="ECO:0000256" key="1">
    <source>
        <dbReference type="ARBA" id="ARBA00004743"/>
    </source>
</evidence>
<protein>
    <recommendedName>
        <fullName evidence="8">Citramalate synthase</fullName>
        <ecNumber evidence="8">2.3.3.21</ecNumber>
    </recommendedName>
</protein>
<dbReference type="EC" id="2.3.3.21" evidence="8"/>